<organism evidence="1 2">
    <name type="scientific">Smallanthus sonchifolius</name>
    <dbReference type="NCBI Taxonomy" id="185202"/>
    <lineage>
        <taxon>Eukaryota</taxon>
        <taxon>Viridiplantae</taxon>
        <taxon>Streptophyta</taxon>
        <taxon>Embryophyta</taxon>
        <taxon>Tracheophyta</taxon>
        <taxon>Spermatophyta</taxon>
        <taxon>Magnoliopsida</taxon>
        <taxon>eudicotyledons</taxon>
        <taxon>Gunneridae</taxon>
        <taxon>Pentapetalae</taxon>
        <taxon>asterids</taxon>
        <taxon>campanulids</taxon>
        <taxon>Asterales</taxon>
        <taxon>Asteraceae</taxon>
        <taxon>Asteroideae</taxon>
        <taxon>Heliantheae alliance</taxon>
        <taxon>Millerieae</taxon>
        <taxon>Smallanthus</taxon>
    </lineage>
</organism>
<evidence type="ECO:0000313" key="2">
    <source>
        <dbReference type="Proteomes" id="UP001056120"/>
    </source>
</evidence>
<keyword evidence="2" id="KW-1185">Reference proteome</keyword>
<reference evidence="2" key="1">
    <citation type="journal article" date="2022" name="Mol. Ecol. Resour.">
        <title>The genomes of chicory, endive, great burdock and yacon provide insights into Asteraceae palaeo-polyploidization history and plant inulin production.</title>
        <authorList>
            <person name="Fan W."/>
            <person name="Wang S."/>
            <person name="Wang H."/>
            <person name="Wang A."/>
            <person name="Jiang F."/>
            <person name="Liu H."/>
            <person name="Zhao H."/>
            <person name="Xu D."/>
            <person name="Zhang Y."/>
        </authorList>
    </citation>
    <scope>NUCLEOTIDE SEQUENCE [LARGE SCALE GENOMIC DNA]</scope>
    <source>
        <strain evidence="2">cv. Yunnan</strain>
    </source>
</reference>
<dbReference type="Proteomes" id="UP001056120">
    <property type="component" value="Linkage Group LG01"/>
</dbReference>
<name>A0ACB9K7D6_9ASTR</name>
<evidence type="ECO:0000313" key="1">
    <source>
        <dbReference type="EMBL" id="KAI3828194.1"/>
    </source>
</evidence>
<accession>A0ACB9K7D6</accession>
<protein>
    <submittedName>
        <fullName evidence="1">Uncharacterized protein</fullName>
    </submittedName>
</protein>
<dbReference type="EMBL" id="CM042018">
    <property type="protein sequence ID" value="KAI3828194.1"/>
    <property type="molecule type" value="Genomic_DNA"/>
</dbReference>
<gene>
    <name evidence="1" type="ORF">L1987_02291</name>
</gene>
<proteinExistence type="predicted"/>
<sequence length="262" mass="30190">MDPYNEQRLRDEVIYLHSLWHQGHPTPSPTVNLHPSNPTRFKKPKKKPPKFNTRKKNLGNFSGKEWSVKPLPADPPLNQSGWPELKLKPKPQPTRLPTPEELERHNWNQIQQRALNSAKEFYSNNSDDDDDDDDDEDDDMSEDDDNVENKEYDFFWKLFNGDEELKAYYVKHCGGGGEFSSLVCGGANEKQGKRFKDWFLGIDQLPSSIVSDHKSSELQGNDVNVHKDVNNLNNVVDDENLNGRTHDVAETVGNLWFVRTFL</sequence>
<comment type="caution">
    <text evidence="1">The sequence shown here is derived from an EMBL/GenBank/DDBJ whole genome shotgun (WGS) entry which is preliminary data.</text>
</comment>
<reference evidence="1 2" key="2">
    <citation type="journal article" date="2022" name="Mol. Ecol. Resour.">
        <title>The genomes of chicory, endive, great burdock and yacon provide insights into Asteraceae paleo-polyploidization history and plant inulin production.</title>
        <authorList>
            <person name="Fan W."/>
            <person name="Wang S."/>
            <person name="Wang H."/>
            <person name="Wang A."/>
            <person name="Jiang F."/>
            <person name="Liu H."/>
            <person name="Zhao H."/>
            <person name="Xu D."/>
            <person name="Zhang Y."/>
        </authorList>
    </citation>
    <scope>NUCLEOTIDE SEQUENCE [LARGE SCALE GENOMIC DNA]</scope>
    <source>
        <strain evidence="2">cv. Yunnan</strain>
        <tissue evidence="1">Leaves</tissue>
    </source>
</reference>